<dbReference type="AlphaFoldDB" id="A0A382T428"/>
<organism evidence="1">
    <name type="scientific">marine metagenome</name>
    <dbReference type="NCBI Taxonomy" id="408172"/>
    <lineage>
        <taxon>unclassified sequences</taxon>
        <taxon>metagenomes</taxon>
        <taxon>ecological metagenomes</taxon>
    </lineage>
</organism>
<gene>
    <name evidence="1" type="ORF">METZ01_LOCUS368992</name>
</gene>
<dbReference type="EMBL" id="UINC01133291">
    <property type="protein sequence ID" value="SVD16138.1"/>
    <property type="molecule type" value="Genomic_DNA"/>
</dbReference>
<evidence type="ECO:0000313" key="1">
    <source>
        <dbReference type="EMBL" id="SVD16138.1"/>
    </source>
</evidence>
<name>A0A382T428_9ZZZZ</name>
<reference evidence="1" key="1">
    <citation type="submission" date="2018-05" db="EMBL/GenBank/DDBJ databases">
        <authorList>
            <person name="Lanie J.A."/>
            <person name="Ng W.-L."/>
            <person name="Kazmierczak K.M."/>
            <person name="Andrzejewski T.M."/>
            <person name="Davidsen T.M."/>
            <person name="Wayne K.J."/>
            <person name="Tettelin H."/>
            <person name="Glass J.I."/>
            <person name="Rusch D."/>
            <person name="Podicherti R."/>
            <person name="Tsui H.-C.T."/>
            <person name="Winkler M.E."/>
        </authorList>
    </citation>
    <scope>NUCLEOTIDE SEQUENCE</scope>
</reference>
<protein>
    <submittedName>
        <fullName evidence="1">Uncharacterized protein</fullName>
    </submittedName>
</protein>
<proteinExistence type="predicted"/>
<sequence>MAFSPKPQTCRRPTVVVWDLMS</sequence>
<accession>A0A382T428</accession>